<evidence type="ECO:0000313" key="5">
    <source>
        <dbReference type="EMBL" id="RMP09390.1"/>
    </source>
</evidence>
<dbReference type="Proteomes" id="UP000276587">
    <property type="component" value="Unassembled WGS sequence"/>
</dbReference>
<dbReference type="AlphaFoldDB" id="A0A3M3WHM4"/>
<dbReference type="InterPro" id="IPR029063">
    <property type="entry name" value="SAM-dependent_MTases_sf"/>
</dbReference>
<evidence type="ECO:0000313" key="6">
    <source>
        <dbReference type="Proteomes" id="UP000276587"/>
    </source>
</evidence>
<dbReference type="CDD" id="cd02440">
    <property type="entry name" value="AdoMet_MTases"/>
    <property type="match status" value="1"/>
</dbReference>
<name>A0A3M3WHM4_PSEMA</name>
<sequence length="258" mass="27871">MAMTGVHTSAQQGFSTQAVTYAQGRPDYPRQLTGWLAETLRIDAQSSVVDLGAGTGKFTRLLSTLAPTLTAVEPVAAMGAQLRKLLPDVRLVNGTAESIPLPSASADAVVCAQAFHWFSTEAALAEIHRVLKPGGRLGLVWNVRDESVDWVAAITDIITPYEGDTPRFHTGLWREAFNGVYFSAPDLTCFPYNHVGSPQEVIMDRFLSVSFIAALADGPKASVTAQLQALIDTHPALKGRDTVAFPYQTQAYVCHRLS</sequence>
<dbReference type="GO" id="GO:0032259">
    <property type="term" value="P:methylation"/>
    <property type="evidence" value="ECO:0007669"/>
    <property type="project" value="UniProtKB-KW"/>
</dbReference>
<accession>A0A3M3WHM4</accession>
<keyword evidence="3" id="KW-0808">Transferase</keyword>
<organism evidence="5 6">
    <name type="scientific">Pseudomonas marginalis pv. marginalis</name>
    <dbReference type="NCBI Taxonomy" id="97473"/>
    <lineage>
        <taxon>Bacteria</taxon>
        <taxon>Pseudomonadati</taxon>
        <taxon>Pseudomonadota</taxon>
        <taxon>Gammaproteobacteria</taxon>
        <taxon>Pseudomonadales</taxon>
        <taxon>Pseudomonadaceae</taxon>
        <taxon>Pseudomonas</taxon>
    </lineage>
</organism>
<dbReference type="EMBL" id="RBQF01000171">
    <property type="protein sequence ID" value="RMP09390.1"/>
    <property type="molecule type" value="Genomic_DNA"/>
</dbReference>
<dbReference type="InterPro" id="IPR013216">
    <property type="entry name" value="Methyltransf_11"/>
</dbReference>
<evidence type="ECO:0000256" key="2">
    <source>
        <dbReference type="ARBA" id="ARBA00022603"/>
    </source>
</evidence>
<gene>
    <name evidence="5" type="ORF">ALQ29_03125</name>
</gene>
<dbReference type="InterPro" id="IPR051052">
    <property type="entry name" value="Diverse_substrate_MTase"/>
</dbReference>
<keyword evidence="2" id="KW-0489">Methyltransferase</keyword>
<dbReference type="SUPFAM" id="SSF53335">
    <property type="entry name" value="S-adenosyl-L-methionine-dependent methyltransferases"/>
    <property type="match status" value="1"/>
</dbReference>
<evidence type="ECO:0000259" key="4">
    <source>
        <dbReference type="Pfam" id="PF08241"/>
    </source>
</evidence>
<dbReference type="Pfam" id="PF08241">
    <property type="entry name" value="Methyltransf_11"/>
    <property type="match status" value="1"/>
</dbReference>
<reference evidence="5 6" key="1">
    <citation type="submission" date="2018-08" db="EMBL/GenBank/DDBJ databases">
        <title>Recombination of ecologically and evolutionarily significant loci maintains genetic cohesion in the Pseudomonas syringae species complex.</title>
        <authorList>
            <person name="Dillon M."/>
            <person name="Thakur S."/>
            <person name="Almeida R.N.D."/>
            <person name="Weir B.S."/>
            <person name="Guttman D.S."/>
        </authorList>
    </citation>
    <scope>NUCLEOTIDE SEQUENCE [LARGE SCALE GENOMIC DNA]</scope>
    <source>
        <strain evidence="5 6">ICMP 3555</strain>
    </source>
</reference>
<evidence type="ECO:0000256" key="3">
    <source>
        <dbReference type="ARBA" id="ARBA00022679"/>
    </source>
</evidence>
<dbReference type="Gene3D" id="3.40.50.150">
    <property type="entry name" value="Vaccinia Virus protein VP39"/>
    <property type="match status" value="1"/>
</dbReference>
<evidence type="ECO:0000256" key="1">
    <source>
        <dbReference type="ARBA" id="ARBA00008361"/>
    </source>
</evidence>
<proteinExistence type="inferred from homology"/>
<dbReference type="PANTHER" id="PTHR44942:SF4">
    <property type="entry name" value="METHYLTRANSFERASE TYPE 11 DOMAIN-CONTAINING PROTEIN"/>
    <property type="match status" value="1"/>
</dbReference>
<dbReference type="GO" id="GO:0008757">
    <property type="term" value="F:S-adenosylmethionine-dependent methyltransferase activity"/>
    <property type="evidence" value="ECO:0007669"/>
    <property type="project" value="InterPro"/>
</dbReference>
<comment type="similarity">
    <text evidence="1">Belongs to the methyltransferase superfamily.</text>
</comment>
<keyword evidence="6" id="KW-1185">Reference proteome</keyword>
<comment type="caution">
    <text evidence="5">The sequence shown here is derived from an EMBL/GenBank/DDBJ whole genome shotgun (WGS) entry which is preliminary data.</text>
</comment>
<feature type="domain" description="Methyltransferase type 11" evidence="4">
    <location>
        <begin position="49"/>
        <end position="137"/>
    </location>
</feature>
<dbReference type="PANTHER" id="PTHR44942">
    <property type="entry name" value="METHYLTRANSF_11 DOMAIN-CONTAINING PROTEIN"/>
    <property type="match status" value="1"/>
</dbReference>
<protein>
    <recommendedName>
        <fullName evidence="4">Methyltransferase type 11 domain-containing protein</fullName>
    </recommendedName>
</protein>